<evidence type="ECO:0000313" key="4">
    <source>
        <dbReference type="EMBL" id="CAF4696795.1"/>
    </source>
</evidence>
<evidence type="ECO:0000313" key="3">
    <source>
        <dbReference type="EMBL" id="CAF4604386.1"/>
    </source>
</evidence>
<reference evidence="4" key="1">
    <citation type="submission" date="2021-02" db="EMBL/GenBank/DDBJ databases">
        <authorList>
            <person name="Nowell W R."/>
        </authorList>
    </citation>
    <scope>NUCLEOTIDE SEQUENCE</scope>
</reference>
<dbReference type="Proteomes" id="UP000663866">
    <property type="component" value="Unassembled WGS sequence"/>
</dbReference>
<name>A0A821I5K0_9BILA</name>
<feature type="region of interest" description="Disordered" evidence="1">
    <location>
        <begin position="1"/>
        <end position="29"/>
    </location>
</feature>
<proteinExistence type="predicted"/>
<evidence type="ECO:0000256" key="1">
    <source>
        <dbReference type="SAM" id="MobiDB-lite"/>
    </source>
</evidence>
<dbReference type="EMBL" id="CAJOBJ010104870">
    <property type="protein sequence ID" value="CAF4604386.1"/>
    <property type="molecule type" value="Genomic_DNA"/>
</dbReference>
<keyword evidence="6" id="KW-1185">Reference proteome</keyword>
<evidence type="ECO:0000313" key="2">
    <source>
        <dbReference type="EMBL" id="CAF4566661.1"/>
    </source>
</evidence>
<evidence type="ECO:0000313" key="6">
    <source>
        <dbReference type="Proteomes" id="UP000663866"/>
    </source>
</evidence>
<protein>
    <submittedName>
        <fullName evidence="4">Uncharacterized protein</fullName>
    </submittedName>
</protein>
<organism evidence="4 6">
    <name type="scientific">Rotaria magnacalcarata</name>
    <dbReference type="NCBI Taxonomy" id="392030"/>
    <lineage>
        <taxon>Eukaryota</taxon>
        <taxon>Metazoa</taxon>
        <taxon>Spiralia</taxon>
        <taxon>Gnathifera</taxon>
        <taxon>Rotifera</taxon>
        <taxon>Eurotatoria</taxon>
        <taxon>Bdelloidea</taxon>
        <taxon>Philodinida</taxon>
        <taxon>Philodinidae</taxon>
        <taxon>Rotaria</taxon>
    </lineage>
</organism>
<dbReference type="Proteomes" id="UP000676336">
    <property type="component" value="Unassembled WGS sequence"/>
</dbReference>
<accession>A0A821I5K0</accession>
<dbReference type="Proteomes" id="UP000681720">
    <property type="component" value="Unassembled WGS sequence"/>
</dbReference>
<comment type="caution">
    <text evidence="4">The sequence shown here is derived from an EMBL/GenBank/DDBJ whole genome shotgun (WGS) entry which is preliminary data.</text>
</comment>
<dbReference type="EMBL" id="CAJOBH010091324">
    <property type="protein sequence ID" value="CAF4566661.1"/>
    <property type="molecule type" value="Genomic_DNA"/>
</dbReference>
<feature type="non-terminal residue" evidence="4">
    <location>
        <position position="29"/>
    </location>
</feature>
<dbReference type="Proteomes" id="UP000681967">
    <property type="component" value="Unassembled WGS sequence"/>
</dbReference>
<dbReference type="AlphaFoldDB" id="A0A821I5K0"/>
<sequence>MISETEDIYDSPRKDYHEIQRGIAEEFDQ</sequence>
<evidence type="ECO:0000313" key="5">
    <source>
        <dbReference type="EMBL" id="CAF4826849.1"/>
    </source>
</evidence>
<feature type="compositionally biased region" description="Basic and acidic residues" evidence="1">
    <location>
        <begin position="10"/>
        <end position="29"/>
    </location>
</feature>
<gene>
    <name evidence="2" type="ORF">BYL167_LOCUS38731</name>
    <name evidence="3" type="ORF">GIL414_LOCUS39067</name>
    <name evidence="4" type="ORF">OVN521_LOCUS48255</name>
    <name evidence="5" type="ORF">SMN809_LOCUS48290</name>
</gene>
<dbReference type="EMBL" id="CAJOBG010099464">
    <property type="protein sequence ID" value="CAF4696795.1"/>
    <property type="molecule type" value="Genomic_DNA"/>
</dbReference>
<dbReference type="EMBL" id="CAJOBI010154801">
    <property type="protein sequence ID" value="CAF4826849.1"/>
    <property type="molecule type" value="Genomic_DNA"/>
</dbReference>